<accession>A0ABS5H9C1</accession>
<dbReference type="EMBL" id="JAGSSV010000004">
    <property type="protein sequence ID" value="MBR7888286.1"/>
    <property type="molecule type" value="Genomic_DNA"/>
</dbReference>
<organism evidence="4 5">
    <name type="scientific">Marinomonas vulgaris</name>
    <dbReference type="NCBI Taxonomy" id="2823372"/>
    <lineage>
        <taxon>Bacteria</taxon>
        <taxon>Pseudomonadati</taxon>
        <taxon>Pseudomonadota</taxon>
        <taxon>Gammaproteobacteria</taxon>
        <taxon>Oceanospirillales</taxon>
        <taxon>Oceanospirillaceae</taxon>
        <taxon>Marinomonas</taxon>
    </lineage>
</organism>
<dbReference type="PANTHER" id="PTHR36925:SF1">
    <property type="entry name" value="COBALT-PRECORRIN-6A REDUCTASE"/>
    <property type="match status" value="1"/>
</dbReference>
<evidence type="ECO:0000256" key="1">
    <source>
        <dbReference type="ARBA" id="ARBA00004953"/>
    </source>
</evidence>
<dbReference type="PANTHER" id="PTHR36925">
    <property type="entry name" value="COBALT-PRECORRIN-6A REDUCTASE"/>
    <property type="match status" value="1"/>
</dbReference>
<dbReference type="GO" id="GO:0016491">
    <property type="term" value="F:oxidoreductase activity"/>
    <property type="evidence" value="ECO:0007669"/>
    <property type="project" value="UniProtKB-KW"/>
</dbReference>
<dbReference type="PROSITE" id="PS51014">
    <property type="entry name" value="COBK_CBIJ"/>
    <property type="match status" value="1"/>
</dbReference>
<keyword evidence="5" id="KW-1185">Reference proteome</keyword>
<evidence type="ECO:0000256" key="2">
    <source>
        <dbReference type="ARBA" id="ARBA00022573"/>
    </source>
</evidence>
<evidence type="ECO:0000313" key="4">
    <source>
        <dbReference type="EMBL" id="MBR7888286.1"/>
    </source>
</evidence>
<evidence type="ECO:0000256" key="3">
    <source>
        <dbReference type="ARBA" id="ARBA00023002"/>
    </source>
</evidence>
<gene>
    <name evidence="4" type="ORF">J9B83_04955</name>
</gene>
<dbReference type="InterPro" id="IPR003723">
    <property type="entry name" value="Precorrin-6x_reduct"/>
</dbReference>
<name>A0ABS5H9C1_9GAMM</name>
<keyword evidence="2" id="KW-0169">Cobalamin biosynthesis</keyword>
<reference evidence="5" key="2">
    <citation type="submission" date="2023-07" db="EMBL/GenBank/DDBJ databases">
        <title>Marinomonas vulgaris A79, complete genome.</title>
        <authorList>
            <person name="Ying J.-J."/>
        </authorList>
    </citation>
    <scope>NUCLEOTIDE SEQUENCE [LARGE SCALE GENOMIC DNA]</scope>
    <source>
        <strain evidence="5">A79</strain>
    </source>
</reference>
<reference evidence="4 5" key="1">
    <citation type="submission" date="2021-04" db="EMBL/GenBank/DDBJ databases">
        <authorList>
            <person name="Sun C."/>
        </authorList>
    </citation>
    <scope>NUCLEOTIDE SEQUENCE [LARGE SCALE GENOMIC DNA]</scope>
    <source>
        <strain evidence="4 5">A79</strain>
    </source>
</reference>
<protein>
    <submittedName>
        <fullName evidence="4">Precorrin-6A/cobalt-precorrin-6A reductase</fullName>
        <ecNumber evidence="4">1.3.1.106</ecNumber>
    </submittedName>
</protein>
<dbReference type="Pfam" id="PF02571">
    <property type="entry name" value="CbiJ"/>
    <property type="match status" value="1"/>
</dbReference>
<keyword evidence="3 4" id="KW-0560">Oxidoreductase</keyword>
<dbReference type="RefSeq" id="WP_211535634.1">
    <property type="nucleotide sequence ID" value="NZ_JAGSSV010000004.1"/>
</dbReference>
<sequence>MKVLLLGGTADARRLVDALHKDGLHQTGLQVIYSLAGLVRIPKVDCQLVVGGFTQFGGLATYLRDNDIGAILDVTHPYAQTMSQKAVDAACAVGILCWRFHRPAWEKEAQDNWTEYNTDEDVLAQLSHYRVPLLSAGQMSEDLLEKIIQLPSIKRAVWRTAVAPTFSMPDNITWIKAIGPFSLDDERQLLIEQGIDVIVTKNSGGQATFAKLEAARALSIPVLLQRRPVLPAADREFSDLETCLQACLAAWGSASLRQRQQKDSQQ</sequence>
<evidence type="ECO:0000313" key="5">
    <source>
        <dbReference type="Proteomes" id="UP000679722"/>
    </source>
</evidence>
<comment type="caution">
    <text evidence="4">The sequence shown here is derived from an EMBL/GenBank/DDBJ whole genome shotgun (WGS) entry which is preliminary data.</text>
</comment>
<dbReference type="Proteomes" id="UP000679722">
    <property type="component" value="Unassembled WGS sequence"/>
</dbReference>
<dbReference type="EC" id="1.3.1.106" evidence="4"/>
<comment type="pathway">
    <text evidence="1">Cofactor biosynthesis; adenosylcobalamin biosynthesis.</text>
</comment>
<proteinExistence type="predicted"/>